<dbReference type="GO" id="GO:0005829">
    <property type="term" value="C:cytosol"/>
    <property type="evidence" value="ECO:0007669"/>
    <property type="project" value="TreeGrafter"/>
</dbReference>
<reference evidence="2" key="1">
    <citation type="submission" date="2023-04" db="EMBL/GenBank/DDBJ databases">
        <authorList>
            <person name="Vijverberg K."/>
            <person name="Xiong W."/>
            <person name="Schranz E."/>
        </authorList>
    </citation>
    <scope>NUCLEOTIDE SEQUENCE</scope>
</reference>
<dbReference type="InterPro" id="IPR041545">
    <property type="entry name" value="DUF5601"/>
</dbReference>
<dbReference type="InterPro" id="IPR037191">
    <property type="entry name" value="VPS9_dom_sf"/>
</dbReference>
<dbReference type="SUPFAM" id="SSF50249">
    <property type="entry name" value="Nucleic acid-binding proteins"/>
    <property type="match status" value="1"/>
</dbReference>
<dbReference type="EMBL" id="OX465085">
    <property type="protein sequence ID" value="CAI9302828.1"/>
    <property type="molecule type" value="Genomic_DNA"/>
</dbReference>
<dbReference type="GO" id="GO:0031267">
    <property type="term" value="F:small GTPase binding"/>
    <property type="evidence" value="ECO:0007669"/>
    <property type="project" value="TreeGrafter"/>
</dbReference>
<dbReference type="Gene3D" id="1.20.1050.80">
    <property type="entry name" value="VPS9 domain"/>
    <property type="match status" value="1"/>
</dbReference>
<name>A0AA36A1Q2_LACSI</name>
<dbReference type="GO" id="GO:0030139">
    <property type="term" value="C:endocytic vesicle"/>
    <property type="evidence" value="ECO:0007669"/>
    <property type="project" value="TreeGrafter"/>
</dbReference>
<keyword evidence="3" id="KW-1185">Reference proteome</keyword>
<dbReference type="SUPFAM" id="SSF109993">
    <property type="entry name" value="VPS9 domain"/>
    <property type="match status" value="1"/>
</dbReference>
<dbReference type="SMART" id="SM00167">
    <property type="entry name" value="VPS9"/>
    <property type="match status" value="1"/>
</dbReference>
<accession>A0AA36A1Q2</accession>
<dbReference type="AlphaFoldDB" id="A0AA36A1Q2"/>
<dbReference type="PROSITE" id="PS51205">
    <property type="entry name" value="VPS9"/>
    <property type="match status" value="1"/>
</dbReference>
<evidence type="ECO:0000313" key="3">
    <source>
        <dbReference type="Proteomes" id="UP001177003"/>
    </source>
</evidence>
<dbReference type="InterPro" id="IPR012340">
    <property type="entry name" value="NA-bd_OB-fold"/>
</dbReference>
<dbReference type="Pfam" id="PF18151">
    <property type="entry name" value="DUF5601"/>
    <property type="match status" value="1"/>
</dbReference>
<proteinExistence type="predicted"/>
<dbReference type="Gene3D" id="1.10.246.120">
    <property type="match status" value="1"/>
</dbReference>
<organism evidence="2 3">
    <name type="scientific">Lactuca saligna</name>
    <name type="common">Willowleaf lettuce</name>
    <dbReference type="NCBI Taxonomy" id="75948"/>
    <lineage>
        <taxon>Eukaryota</taxon>
        <taxon>Viridiplantae</taxon>
        <taxon>Streptophyta</taxon>
        <taxon>Embryophyta</taxon>
        <taxon>Tracheophyta</taxon>
        <taxon>Spermatophyta</taxon>
        <taxon>Magnoliopsida</taxon>
        <taxon>eudicotyledons</taxon>
        <taxon>Gunneridae</taxon>
        <taxon>Pentapetalae</taxon>
        <taxon>asterids</taxon>
        <taxon>campanulids</taxon>
        <taxon>Asterales</taxon>
        <taxon>Asteraceae</taxon>
        <taxon>Cichorioideae</taxon>
        <taxon>Cichorieae</taxon>
        <taxon>Lactucinae</taxon>
        <taxon>Lactuca</taxon>
    </lineage>
</organism>
<gene>
    <name evidence="2" type="ORF">LSALG_LOCUS41295</name>
</gene>
<dbReference type="Proteomes" id="UP001177003">
    <property type="component" value="Chromosome 9"/>
</dbReference>
<evidence type="ECO:0000259" key="1">
    <source>
        <dbReference type="PROSITE" id="PS51205"/>
    </source>
</evidence>
<dbReference type="Gene3D" id="2.40.50.140">
    <property type="entry name" value="Nucleic acid-binding proteins"/>
    <property type="match status" value="1"/>
</dbReference>
<sequence length="636" mass="72425">MENTEPPVSSTTTRTWHDFLERMRQPSATEFVKTIKNFITTFSKTIPNPEKDSESIQEFFTTMDAAFRAHPLWAGRTEDELENTSEGLEKYIMTKLFPRVFASHPEDIKIDKDLYNKSLLIQQFIEPHHLDIQQKYQNETSWLIAKKELQKINSYKAPRDKLSCILSCCKVISTSLFNTSENPPGADDFLPVLIYVTIKANVAQLHSNLVYIQRFRNRLRLGGETEYLFTNMLSVESFILNIDAKALSMDEIEFENNMESARVIVSGEYNGENVETRRVESENDMEAKLKEVPSVSDLENKGGTMIVMEEKVSEKFWNFPFLYSKVDDLSVGDVDELLNGYKQLVFKYVCLAKGLGVPVLPPPETRDGGGEAVGGVPVAATESEQVEDGTVEGGGDDGVGDSTTETLVAGEVVSQLDYFSANVNIIYTVILFLPFCSITILLHRNHSKRILLQSLLFCNASRIKYQKMEIGNKVYLNNIDQIDEKSHIKVRVLKIWNFVRNNKVCSIEMIIMDEEGTQYQDRVFNQNFSRFRHLLKEDESYIVIKPNMAAVTNGFSYTGHKQTLTLDWKSILKKCDDFSGPVNGFMFVDFNSIIEQTCPKDTFFDVIGHIVSFRPLETSNPVLSKHYIKVTLSNLE</sequence>
<dbReference type="PANTHER" id="PTHR23101">
    <property type="entry name" value="RAB GDP/GTP EXCHANGE FACTOR"/>
    <property type="match status" value="1"/>
</dbReference>
<feature type="domain" description="VPS9" evidence="1">
    <location>
        <begin position="108"/>
        <end position="248"/>
    </location>
</feature>
<evidence type="ECO:0000313" key="2">
    <source>
        <dbReference type="EMBL" id="CAI9302828.1"/>
    </source>
</evidence>
<dbReference type="InterPro" id="IPR045046">
    <property type="entry name" value="Vps9-like"/>
</dbReference>
<dbReference type="Pfam" id="PF02204">
    <property type="entry name" value="VPS9"/>
    <property type="match status" value="1"/>
</dbReference>
<dbReference type="GO" id="GO:0005085">
    <property type="term" value="F:guanyl-nucleotide exchange factor activity"/>
    <property type="evidence" value="ECO:0007669"/>
    <property type="project" value="InterPro"/>
</dbReference>
<protein>
    <recommendedName>
        <fullName evidence="1">VPS9 domain-containing protein</fullName>
    </recommendedName>
</protein>
<dbReference type="PANTHER" id="PTHR23101:SF25">
    <property type="entry name" value="GTPASE-ACTIVATING PROTEIN AND VPS9 DOMAIN-CONTAINING PROTEIN 1"/>
    <property type="match status" value="1"/>
</dbReference>
<dbReference type="GO" id="GO:0016192">
    <property type="term" value="P:vesicle-mediated transport"/>
    <property type="evidence" value="ECO:0007669"/>
    <property type="project" value="InterPro"/>
</dbReference>
<dbReference type="InterPro" id="IPR003123">
    <property type="entry name" value="VPS9"/>
</dbReference>